<dbReference type="PROSITE" id="PS51186">
    <property type="entry name" value="GNAT"/>
    <property type="match status" value="1"/>
</dbReference>
<dbReference type="Gene3D" id="3.40.630.30">
    <property type="match status" value="1"/>
</dbReference>
<dbReference type="SUPFAM" id="SSF55729">
    <property type="entry name" value="Acyl-CoA N-acyltransferases (Nat)"/>
    <property type="match status" value="1"/>
</dbReference>
<gene>
    <name evidence="2" type="ORF">CRN84_01310</name>
</gene>
<keyword evidence="3" id="KW-1185">Reference proteome</keyword>
<dbReference type="CDD" id="cd04301">
    <property type="entry name" value="NAT_SF"/>
    <property type="match status" value="1"/>
</dbReference>
<dbReference type="OrthoDB" id="336415at2"/>
<proteinExistence type="predicted"/>
<dbReference type="EMBL" id="PDDX01000001">
    <property type="protein sequence ID" value="PHI28075.1"/>
    <property type="molecule type" value="Genomic_DNA"/>
</dbReference>
<dbReference type="GO" id="GO:0016747">
    <property type="term" value="F:acyltransferase activity, transferring groups other than amino-acyl groups"/>
    <property type="evidence" value="ECO:0007669"/>
    <property type="project" value="InterPro"/>
</dbReference>
<evidence type="ECO:0000313" key="2">
    <source>
        <dbReference type="EMBL" id="PHI28075.1"/>
    </source>
</evidence>
<dbReference type="Pfam" id="PF00583">
    <property type="entry name" value="Acetyltransf_1"/>
    <property type="match status" value="1"/>
</dbReference>
<dbReference type="PANTHER" id="PTHR43415">
    <property type="entry name" value="SPERMIDINE N(1)-ACETYLTRANSFERASE"/>
    <property type="match status" value="1"/>
</dbReference>
<feature type="domain" description="N-acetyltransferase" evidence="1">
    <location>
        <begin position="3"/>
        <end position="160"/>
    </location>
</feature>
<dbReference type="STRING" id="1111728.GCA_000427805_02568"/>
<dbReference type="Proteomes" id="UP000224974">
    <property type="component" value="Unassembled WGS sequence"/>
</dbReference>
<evidence type="ECO:0000313" key="3">
    <source>
        <dbReference type="Proteomes" id="UP000224974"/>
    </source>
</evidence>
<dbReference type="PANTHER" id="PTHR43415:SF3">
    <property type="entry name" value="GNAT-FAMILY ACETYLTRANSFERASE"/>
    <property type="match status" value="1"/>
</dbReference>
<dbReference type="RefSeq" id="WP_029093277.1">
    <property type="nucleotide sequence ID" value="NZ_PDDX01000001.1"/>
</dbReference>
<dbReference type="AlphaFoldDB" id="A0A2C6DI09"/>
<protein>
    <submittedName>
        <fullName evidence="2">GNAT family N-acetyltransferase</fullName>
    </submittedName>
</protein>
<name>A0A2C6DI09_9GAMM</name>
<evidence type="ECO:0000259" key="1">
    <source>
        <dbReference type="PROSITE" id="PS51186"/>
    </source>
</evidence>
<dbReference type="InterPro" id="IPR000182">
    <property type="entry name" value="GNAT_dom"/>
</dbReference>
<keyword evidence="2" id="KW-0808">Transferase</keyword>
<organism evidence="2 3">
    <name type="scientific">Budvicia aquatica</name>
    <dbReference type="NCBI Taxonomy" id="82979"/>
    <lineage>
        <taxon>Bacteria</taxon>
        <taxon>Pseudomonadati</taxon>
        <taxon>Pseudomonadota</taxon>
        <taxon>Gammaproteobacteria</taxon>
        <taxon>Enterobacterales</taxon>
        <taxon>Budviciaceae</taxon>
        <taxon>Budvicia</taxon>
    </lineage>
</organism>
<reference evidence="3" key="1">
    <citation type="submission" date="2017-09" db="EMBL/GenBank/DDBJ databases">
        <title>FDA dAtabase for Regulatory Grade micrObial Sequences (FDA-ARGOS): Supporting development and validation of Infectious Disease Dx tests.</title>
        <authorList>
            <person name="Minogue T."/>
            <person name="Wolcott M."/>
            <person name="Wasieloski L."/>
            <person name="Aguilar W."/>
            <person name="Moore D."/>
            <person name="Tallon L."/>
            <person name="Sadzewicz L."/>
            <person name="Ott S."/>
            <person name="Zhao X."/>
            <person name="Nagaraj S."/>
            <person name="Vavikolanu K."/>
            <person name="Aluvathingal J."/>
            <person name="Nadendla S."/>
            <person name="Sichtig H."/>
        </authorList>
    </citation>
    <scope>NUCLEOTIDE SEQUENCE [LARGE SCALE GENOMIC DNA]</scope>
    <source>
        <strain evidence="3">FDAARGOS_387</strain>
    </source>
</reference>
<accession>A0A2C6DI09</accession>
<sequence>MNISVRHTQYGDAAAIAAIYSQPLVYAATLQLPYPATAVWEKRLSESSDAGSHSLVALVDEEIVGHIYLAASPAVRRRHVATIGMGVSEDFFGQGVGSVLLAAAIDLAENWMAVTRIELEVYADNQPAIGLYRKFGFIDEGIAKDYAFRNGHYVDAMRMARLTRNKP</sequence>
<comment type="caution">
    <text evidence="2">The sequence shown here is derived from an EMBL/GenBank/DDBJ whole genome shotgun (WGS) entry which is preliminary data.</text>
</comment>
<dbReference type="InterPro" id="IPR016181">
    <property type="entry name" value="Acyl_CoA_acyltransferase"/>
</dbReference>